<dbReference type="Pfam" id="PF09084">
    <property type="entry name" value="NMT1"/>
    <property type="match status" value="1"/>
</dbReference>
<accession>A0ABP8B3W7</accession>
<evidence type="ECO:0000256" key="1">
    <source>
        <dbReference type="ARBA" id="ARBA00004418"/>
    </source>
</evidence>
<reference evidence="7" key="1">
    <citation type="journal article" date="2019" name="Int. J. Syst. Evol. Microbiol.">
        <title>The Global Catalogue of Microorganisms (GCM) 10K type strain sequencing project: providing services to taxonomists for standard genome sequencing and annotation.</title>
        <authorList>
            <consortium name="The Broad Institute Genomics Platform"/>
            <consortium name="The Broad Institute Genome Sequencing Center for Infectious Disease"/>
            <person name="Wu L."/>
            <person name="Ma J."/>
        </authorList>
    </citation>
    <scope>NUCLEOTIDE SEQUENCE [LARGE SCALE GENOMIC DNA]</scope>
    <source>
        <strain evidence="7">JCM 17388</strain>
    </source>
</reference>
<dbReference type="Proteomes" id="UP001501251">
    <property type="component" value="Unassembled WGS sequence"/>
</dbReference>
<sequence length="335" mass="34569">MIKRIGGAVLALVSLSALGTACGGDAPSAGGTPTITMGIPGIPPVFVNLMAYVAEEKGYFTANGVKVTLRPLPTGADVGRAIQSRELDGGIVGTSGAVALRASGGSVVAVLGNENPSYLVASSDAAVKDCAALKGRTIAVDGVGAPKALSVGTMLASCGLTVKDVKLVNVGGPQSVDAMIAGQVDTAVLHPDELAAVQQSKETHEVVALAKVDPKSHYTMLVTREDELKDGGKRPAWVETVAALHKAITYINDPANADDVTAIAARMTKRSPEIAKVALGDYVKLGFWPTDIGLTRERVDKAIEDQVKAGNVPADKTPKYDQFVDATVFRDALAK</sequence>
<feature type="chain" id="PRO_5045635193" description="SsuA/THI5-like domain-containing protein" evidence="4">
    <location>
        <begin position="20"/>
        <end position="335"/>
    </location>
</feature>
<feature type="signal peptide" evidence="4">
    <location>
        <begin position="1"/>
        <end position="19"/>
    </location>
</feature>
<dbReference type="PANTHER" id="PTHR30024">
    <property type="entry name" value="ALIPHATIC SULFONATES-BINDING PROTEIN-RELATED"/>
    <property type="match status" value="1"/>
</dbReference>
<evidence type="ECO:0000259" key="5">
    <source>
        <dbReference type="Pfam" id="PF09084"/>
    </source>
</evidence>
<dbReference type="InterPro" id="IPR015168">
    <property type="entry name" value="SsuA/THI5"/>
</dbReference>
<evidence type="ECO:0000256" key="2">
    <source>
        <dbReference type="ARBA" id="ARBA00010742"/>
    </source>
</evidence>
<keyword evidence="7" id="KW-1185">Reference proteome</keyword>
<evidence type="ECO:0000313" key="7">
    <source>
        <dbReference type="Proteomes" id="UP001501251"/>
    </source>
</evidence>
<dbReference type="PANTHER" id="PTHR30024:SF47">
    <property type="entry name" value="TAURINE-BINDING PERIPLASMIC PROTEIN"/>
    <property type="match status" value="1"/>
</dbReference>
<name>A0ABP8B3W7_9ACTN</name>
<comment type="subcellular location">
    <subcellularLocation>
        <location evidence="1">Periplasm</location>
    </subcellularLocation>
</comment>
<protein>
    <recommendedName>
        <fullName evidence="5">SsuA/THI5-like domain-containing protein</fullName>
    </recommendedName>
</protein>
<dbReference type="Gene3D" id="3.40.190.10">
    <property type="entry name" value="Periplasmic binding protein-like II"/>
    <property type="match status" value="2"/>
</dbReference>
<proteinExistence type="inferred from homology"/>
<feature type="domain" description="SsuA/THI5-like" evidence="5">
    <location>
        <begin position="51"/>
        <end position="255"/>
    </location>
</feature>
<dbReference type="RefSeq" id="WP_344920069.1">
    <property type="nucleotide sequence ID" value="NZ_BAABAQ010000008.1"/>
</dbReference>
<dbReference type="EMBL" id="BAABAQ010000008">
    <property type="protein sequence ID" value="GAA4197336.1"/>
    <property type="molecule type" value="Genomic_DNA"/>
</dbReference>
<keyword evidence="3 4" id="KW-0732">Signal</keyword>
<gene>
    <name evidence="6" type="ORF">GCM10022252_46100</name>
</gene>
<dbReference type="PROSITE" id="PS51257">
    <property type="entry name" value="PROKAR_LIPOPROTEIN"/>
    <property type="match status" value="1"/>
</dbReference>
<evidence type="ECO:0000313" key="6">
    <source>
        <dbReference type="EMBL" id="GAA4197336.1"/>
    </source>
</evidence>
<dbReference type="SUPFAM" id="SSF53850">
    <property type="entry name" value="Periplasmic binding protein-like II"/>
    <property type="match status" value="1"/>
</dbReference>
<comment type="similarity">
    <text evidence="2">Belongs to the bacterial solute-binding protein SsuA/TauA family.</text>
</comment>
<organism evidence="6 7">
    <name type="scientific">Streptosporangium oxazolinicum</name>
    <dbReference type="NCBI Taxonomy" id="909287"/>
    <lineage>
        <taxon>Bacteria</taxon>
        <taxon>Bacillati</taxon>
        <taxon>Actinomycetota</taxon>
        <taxon>Actinomycetes</taxon>
        <taxon>Streptosporangiales</taxon>
        <taxon>Streptosporangiaceae</taxon>
        <taxon>Streptosporangium</taxon>
    </lineage>
</organism>
<evidence type="ECO:0000256" key="4">
    <source>
        <dbReference type="SAM" id="SignalP"/>
    </source>
</evidence>
<evidence type="ECO:0000256" key="3">
    <source>
        <dbReference type="ARBA" id="ARBA00022729"/>
    </source>
</evidence>
<comment type="caution">
    <text evidence="6">The sequence shown here is derived from an EMBL/GenBank/DDBJ whole genome shotgun (WGS) entry which is preliminary data.</text>
</comment>